<evidence type="ECO:0000313" key="2">
    <source>
        <dbReference type="Proteomes" id="UP000194221"/>
    </source>
</evidence>
<dbReference type="STRING" id="1635173.WH52_07180"/>
<sequence length="150" mass="17809">MTETQEYWKKLIQVWCIEDDKYGLTIPFIIGAIRENTSETNYNISDFFNDILISENEIIIKNCGDLEELVIGVFKKEDAPKEYYQNINSVFYSDTDFKNKLSTYENLIEYFEENYSDKINENLFSKDYYTHKWSGMTKEDSLFLEKVSGN</sequence>
<protein>
    <submittedName>
        <fullName evidence="1">Uncharacterized protein</fullName>
    </submittedName>
</protein>
<comment type="caution">
    <text evidence="1">The sequence shown here is derived from an EMBL/GenBank/DDBJ whole genome shotgun (WGS) entry which is preliminary data.</text>
</comment>
<dbReference type="EMBL" id="LAPZ01000003">
    <property type="protein sequence ID" value="OSY88525.1"/>
    <property type="molecule type" value="Genomic_DNA"/>
</dbReference>
<dbReference type="InParanoid" id="A0A1Y2PDL0"/>
<organism evidence="1 2">
    <name type="scientific">Tenacibaculum holothuriorum</name>
    <dbReference type="NCBI Taxonomy" id="1635173"/>
    <lineage>
        <taxon>Bacteria</taxon>
        <taxon>Pseudomonadati</taxon>
        <taxon>Bacteroidota</taxon>
        <taxon>Flavobacteriia</taxon>
        <taxon>Flavobacteriales</taxon>
        <taxon>Flavobacteriaceae</taxon>
        <taxon>Tenacibaculum</taxon>
    </lineage>
</organism>
<gene>
    <name evidence="1" type="ORF">WH52_07180</name>
</gene>
<accession>A0A1Y2PDL0</accession>
<dbReference type="AlphaFoldDB" id="A0A1Y2PDL0"/>
<dbReference type="OrthoDB" id="799987at2"/>
<proteinExistence type="predicted"/>
<reference evidence="1 2" key="1">
    <citation type="submission" date="2015-03" db="EMBL/GenBank/DDBJ databases">
        <title>Genome sequence of Tenacibaculum sp. S2-2, isolated from intestinal microbiota of sea cucumber, Apostichopus japonicas.</title>
        <authorList>
            <person name="Shao Z."/>
            <person name="Wang L."/>
            <person name="Li X."/>
        </authorList>
    </citation>
    <scope>NUCLEOTIDE SEQUENCE [LARGE SCALE GENOMIC DNA]</scope>
    <source>
        <strain evidence="1 2">S2-2</strain>
    </source>
</reference>
<keyword evidence="2" id="KW-1185">Reference proteome</keyword>
<dbReference type="Proteomes" id="UP000194221">
    <property type="component" value="Unassembled WGS sequence"/>
</dbReference>
<name>A0A1Y2PDL0_9FLAO</name>
<dbReference type="RefSeq" id="WP_086030253.1">
    <property type="nucleotide sequence ID" value="NZ_LAPZ01000003.1"/>
</dbReference>
<evidence type="ECO:0000313" key="1">
    <source>
        <dbReference type="EMBL" id="OSY88525.1"/>
    </source>
</evidence>